<feature type="compositionally biased region" description="Basic and acidic residues" evidence="2">
    <location>
        <begin position="1"/>
        <end position="13"/>
    </location>
</feature>
<sequence>MEKEAKEAAHVTEEATWGTKLMGPPAAPWAHPENERAALWSPRGDDERPPYVLEREPVSRGPGGSPMDSILDFFNSWAKKAEDLGHNIWHNREHPLSLSLSDRCSTFQTDPTERLKKTFACYLSTTNGPVAGTLYLSNVNVAFCSDRPLSYRTSFKQALELLHGKTTAPQELSTSRASKSGL</sequence>
<accession>A0A426XYJ3</accession>
<protein>
    <recommendedName>
        <fullName evidence="3">GRAM domain-containing protein</fullName>
    </recommendedName>
</protein>
<dbReference type="Gene3D" id="2.30.29.30">
    <property type="entry name" value="Pleckstrin-homology domain (PH domain)/Phosphotyrosine-binding domain (PTB)"/>
    <property type="match status" value="1"/>
</dbReference>
<reference evidence="4 5" key="1">
    <citation type="journal article" date="2014" name="Agronomy (Basel)">
        <title>A Draft Genome Sequence for Ensete ventricosum, the Drought-Tolerant Tree Against Hunger.</title>
        <authorList>
            <person name="Harrison J."/>
            <person name="Moore K.A."/>
            <person name="Paszkiewicz K."/>
            <person name="Jones T."/>
            <person name="Grant M."/>
            <person name="Ambacheew D."/>
            <person name="Muzemil S."/>
            <person name="Studholme D.J."/>
        </authorList>
    </citation>
    <scope>NUCLEOTIDE SEQUENCE [LARGE SCALE GENOMIC DNA]</scope>
</reference>
<feature type="region of interest" description="Disordered" evidence="2">
    <location>
        <begin position="1"/>
        <end position="64"/>
    </location>
</feature>
<dbReference type="AlphaFoldDB" id="A0A426XYJ3"/>
<dbReference type="Pfam" id="PF02893">
    <property type="entry name" value="GRAM"/>
    <property type="match status" value="1"/>
</dbReference>
<dbReference type="SMART" id="SM00568">
    <property type="entry name" value="GRAM"/>
    <property type="match status" value="1"/>
</dbReference>
<evidence type="ECO:0000256" key="1">
    <source>
        <dbReference type="ARBA" id="ARBA00009414"/>
    </source>
</evidence>
<evidence type="ECO:0000259" key="3">
    <source>
        <dbReference type="SMART" id="SM00568"/>
    </source>
</evidence>
<comment type="similarity">
    <text evidence="1">Belongs to the GEM family.</text>
</comment>
<evidence type="ECO:0000313" key="4">
    <source>
        <dbReference type="EMBL" id="RRT44583.1"/>
    </source>
</evidence>
<dbReference type="InterPro" id="IPR011993">
    <property type="entry name" value="PH-like_dom_sf"/>
</dbReference>
<comment type="caution">
    <text evidence="4">The sequence shown here is derived from an EMBL/GenBank/DDBJ whole genome shotgun (WGS) entry which is preliminary data.</text>
</comment>
<feature type="domain" description="GRAM" evidence="3">
    <location>
        <begin position="101"/>
        <end position="159"/>
    </location>
</feature>
<dbReference type="EMBL" id="AMZH03016378">
    <property type="protein sequence ID" value="RRT44583.1"/>
    <property type="molecule type" value="Genomic_DNA"/>
</dbReference>
<dbReference type="InterPro" id="IPR037848">
    <property type="entry name" value="GEM-like"/>
</dbReference>
<dbReference type="InterPro" id="IPR004182">
    <property type="entry name" value="GRAM"/>
</dbReference>
<dbReference type="Proteomes" id="UP000287651">
    <property type="component" value="Unassembled WGS sequence"/>
</dbReference>
<proteinExistence type="inferred from homology"/>
<feature type="compositionally biased region" description="Basic and acidic residues" evidence="2">
    <location>
        <begin position="43"/>
        <end position="58"/>
    </location>
</feature>
<evidence type="ECO:0000256" key="2">
    <source>
        <dbReference type="SAM" id="MobiDB-lite"/>
    </source>
</evidence>
<evidence type="ECO:0000313" key="5">
    <source>
        <dbReference type="Proteomes" id="UP000287651"/>
    </source>
</evidence>
<gene>
    <name evidence="4" type="ORF">B296_00049464</name>
</gene>
<name>A0A426XYJ3_ENSVE</name>
<dbReference type="PANTHER" id="PTHR31969">
    <property type="entry name" value="GEM-LIKE PROTEIN 2"/>
    <property type="match status" value="1"/>
</dbReference>
<organism evidence="4 5">
    <name type="scientific">Ensete ventricosum</name>
    <name type="common">Abyssinian banana</name>
    <name type="synonym">Musa ensete</name>
    <dbReference type="NCBI Taxonomy" id="4639"/>
    <lineage>
        <taxon>Eukaryota</taxon>
        <taxon>Viridiplantae</taxon>
        <taxon>Streptophyta</taxon>
        <taxon>Embryophyta</taxon>
        <taxon>Tracheophyta</taxon>
        <taxon>Spermatophyta</taxon>
        <taxon>Magnoliopsida</taxon>
        <taxon>Liliopsida</taxon>
        <taxon>Zingiberales</taxon>
        <taxon>Musaceae</taxon>
        <taxon>Ensete</taxon>
    </lineage>
</organism>